<evidence type="ECO:0000256" key="2">
    <source>
        <dbReference type="SAM" id="Phobius"/>
    </source>
</evidence>
<sequence>MLLRARRNAIWASIGLTLAYVLLWPIPMYGSRYVLSKHFFIGWIVVTFLWAFYASTVITLLPIWEGRRSIAAFCRFLITPKAKRLEATAEIVEKPQSRNQNQQLVK</sequence>
<evidence type="ECO:0000313" key="3">
    <source>
        <dbReference type="EMBL" id="KIW81909.1"/>
    </source>
</evidence>
<dbReference type="AlphaFoldDB" id="A0A0D2HBI4"/>
<dbReference type="GeneID" id="25304425"/>
<feature type="transmembrane region" description="Helical" evidence="2">
    <location>
        <begin position="9"/>
        <end position="27"/>
    </location>
</feature>
<feature type="transmembrane region" description="Helical" evidence="2">
    <location>
        <begin position="39"/>
        <end position="61"/>
    </location>
</feature>
<dbReference type="PANTHER" id="PTHR46154">
    <property type="match status" value="1"/>
</dbReference>
<dbReference type="RefSeq" id="XP_013285717.1">
    <property type="nucleotide sequence ID" value="XM_013430263.1"/>
</dbReference>
<protein>
    <submittedName>
        <fullName evidence="3">Uncharacterized protein</fullName>
    </submittedName>
</protein>
<dbReference type="InterPro" id="IPR031155">
    <property type="entry name" value="DUR"/>
</dbReference>
<keyword evidence="2" id="KW-1133">Transmembrane helix</keyword>
<dbReference type="VEuPathDB" id="FungiDB:Z517_04935"/>
<dbReference type="Proteomes" id="UP000053029">
    <property type="component" value="Unassembled WGS sequence"/>
</dbReference>
<dbReference type="PANTHER" id="PTHR46154:SF4">
    <property type="entry name" value="UREA ACTIVE TRANSPORTER"/>
    <property type="match status" value="1"/>
</dbReference>
<gene>
    <name evidence="3" type="ORF">Z517_04935</name>
</gene>
<dbReference type="EMBL" id="KN846971">
    <property type="protein sequence ID" value="KIW81909.1"/>
    <property type="molecule type" value="Genomic_DNA"/>
</dbReference>
<evidence type="ECO:0000313" key="4">
    <source>
        <dbReference type="Proteomes" id="UP000053029"/>
    </source>
</evidence>
<dbReference type="GO" id="GO:0005886">
    <property type="term" value="C:plasma membrane"/>
    <property type="evidence" value="ECO:0007669"/>
    <property type="project" value="TreeGrafter"/>
</dbReference>
<reference evidence="3 4" key="1">
    <citation type="submission" date="2015-01" db="EMBL/GenBank/DDBJ databases">
        <title>The Genome Sequence of Fonsecaea pedrosoi CBS 271.37.</title>
        <authorList>
            <consortium name="The Broad Institute Genomics Platform"/>
            <person name="Cuomo C."/>
            <person name="de Hoog S."/>
            <person name="Gorbushina A."/>
            <person name="Stielow B."/>
            <person name="Teixiera M."/>
            <person name="Abouelleil A."/>
            <person name="Chapman S.B."/>
            <person name="Priest M."/>
            <person name="Young S.K."/>
            <person name="Wortman J."/>
            <person name="Nusbaum C."/>
            <person name="Birren B."/>
        </authorList>
    </citation>
    <scope>NUCLEOTIDE SEQUENCE [LARGE SCALE GENOMIC DNA]</scope>
    <source>
        <strain evidence="3 4">CBS 271.37</strain>
    </source>
</reference>
<dbReference type="HOGENOM" id="CLU_2223326_0_0_1"/>
<organism evidence="3 4">
    <name type="scientific">Fonsecaea pedrosoi CBS 271.37</name>
    <dbReference type="NCBI Taxonomy" id="1442368"/>
    <lineage>
        <taxon>Eukaryota</taxon>
        <taxon>Fungi</taxon>
        <taxon>Dikarya</taxon>
        <taxon>Ascomycota</taxon>
        <taxon>Pezizomycotina</taxon>
        <taxon>Eurotiomycetes</taxon>
        <taxon>Chaetothyriomycetidae</taxon>
        <taxon>Chaetothyriales</taxon>
        <taxon>Herpotrichiellaceae</taxon>
        <taxon>Fonsecaea</taxon>
    </lineage>
</organism>
<evidence type="ECO:0000256" key="1">
    <source>
        <dbReference type="ARBA" id="ARBA00022448"/>
    </source>
</evidence>
<proteinExistence type="predicted"/>
<keyword evidence="4" id="KW-1185">Reference proteome</keyword>
<keyword evidence="2" id="KW-0812">Transmembrane</keyword>
<accession>A0A0D2HBI4</accession>
<keyword evidence="1" id="KW-0813">Transport</keyword>
<keyword evidence="2" id="KW-0472">Membrane</keyword>
<dbReference type="GO" id="GO:0015204">
    <property type="term" value="F:urea transmembrane transporter activity"/>
    <property type="evidence" value="ECO:0007669"/>
    <property type="project" value="InterPro"/>
</dbReference>
<dbReference type="STRING" id="1442368.A0A0D2HBI4"/>
<name>A0A0D2HBI4_9EURO</name>